<gene>
    <name evidence="2" type="ORF">SAMN02745217_02942</name>
</gene>
<dbReference type="RefSeq" id="WP_073589590.1">
    <property type="nucleotide sequence ID" value="NZ_FRFD01000008.1"/>
</dbReference>
<keyword evidence="1" id="KW-0472">Membrane</keyword>
<dbReference type="Proteomes" id="UP000184612">
    <property type="component" value="Unassembled WGS sequence"/>
</dbReference>
<evidence type="ECO:0000256" key="1">
    <source>
        <dbReference type="SAM" id="Phobius"/>
    </source>
</evidence>
<keyword evidence="1" id="KW-1133">Transmembrane helix</keyword>
<dbReference type="EMBL" id="FRFD01000008">
    <property type="protein sequence ID" value="SHO50858.1"/>
    <property type="molecule type" value="Genomic_DNA"/>
</dbReference>
<keyword evidence="3" id="KW-1185">Reference proteome</keyword>
<keyword evidence="1" id="KW-0812">Transmembrane</keyword>
<evidence type="ECO:0000313" key="3">
    <source>
        <dbReference type="Proteomes" id="UP000184612"/>
    </source>
</evidence>
<proteinExistence type="predicted"/>
<protein>
    <submittedName>
        <fullName evidence="2">Uncharacterized protein</fullName>
    </submittedName>
</protein>
<evidence type="ECO:0000313" key="2">
    <source>
        <dbReference type="EMBL" id="SHO50858.1"/>
    </source>
</evidence>
<sequence>MTRKRIVILIISGILLISFVILTVVSEKVYIALLPEVTTHTLRTSTSKDGVNERWLPGECVRKNSKGEDAVYVVREREGRFRKEFYAEEVAVDVEDTRDDGYVLVLAMVLGHMDPIVIESNLPVSDQEAVKWMNKAEYDREPIR</sequence>
<dbReference type="AlphaFoldDB" id="A0A1M7YEC9"/>
<dbReference type="STRING" id="1121345.SAMN02745217_02942"/>
<reference evidence="2 3" key="1">
    <citation type="submission" date="2016-12" db="EMBL/GenBank/DDBJ databases">
        <authorList>
            <person name="Song W.-J."/>
            <person name="Kurnit D.M."/>
        </authorList>
    </citation>
    <scope>NUCLEOTIDE SEQUENCE [LARGE SCALE GENOMIC DNA]</scope>
    <source>
        <strain evidence="2 3">DSM 12503</strain>
    </source>
</reference>
<name>A0A1M7YEC9_9FIRM</name>
<feature type="transmembrane region" description="Helical" evidence="1">
    <location>
        <begin position="6"/>
        <end position="25"/>
    </location>
</feature>
<organism evidence="2 3">
    <name type="scientific">Anaerocolumna xylanovorans DSM 12503</name>
    <dbReference type="NCBI Taxonomy" id="1121345"/>
    <lineage>
        <taxon>Bacteria</taxon>
        <taxon>Bacillati</taxon>
        <taxon>Bacillota</taxon>
        <taxon>Clostridia</taxon>
        <taxon>Lachnospirales</taxon>
        <taxon>Lachnospiraceae</taxon>
        <taxon>Anaerocolumna</taxon>
    </lineage>
</organism>
<accession>A0A1M7YEC9</accession>